<gene>
    <name evidence="1" type="ORF">DXC40_04540</name>
</gene>
<organism evidence="1 2">
    <name type="scientific">Anaerotruncus colihominis</name>
    <dbReference type="NCBI Taxonomy" id="169435"/>
    <lineage>
        <taxon>Bacteria</taxon>
        <taxon>Bacillati</taxon>
        <taxon>Bacillota</taxon>
        <taxon>Clostridia</taxon>
        <taxon>Eubacteriales</taxon>
        <taxon>Oscillospiraceae</taxon>
        <taxon>Anaerotruncus</taxon>
    </lineage>
</organism>
<evidence type="ECO:0000313" key="2">
    <source>
        <dbReference type="Proteomes" id="UP000260828"/>
    </source>
</evidence>
<dbReference type="EMBL" id="QVME01000001">
    <property type="protein sequence ID" value="RGE70323.1"/>
    <property type="molecule type" value="Genomic_DNA"/>
</dbReference>
<dbReference type="AlphaFoldDB" id="A0A3E3ITG8"/>
<reference evidence="1 2" key="1">
    <citation type="submission" date="2018-08" db="EMBL/GenBank/DDBJ databases">
        <title>A genome reference for cultivated species of the human gut microbiota.</title>
        <authorList>
            <person name="Zou Y."/>
            <person name="Xue W."/>
            <person name="Luo G."/>
        </authorList>
    </citation>
    <scope>NUCLEOTIDE SEQUENCE [LARGE SCALE GENOMIC DNA]</scope>
    <source>
        <strain evidence="1 2">TF05-12AC</strain>
    </source>
</reference>
<name>A0A3E3ITG8_9FIRM</name>
<protein>
    <submittedName>
        <fullName evidence="1">Uncharacterized protein</fullName>
    </submittedName>
</protein>
<evidence type="ECO:0000313" key="1">
    <source>
        <dbReference type="EMBL" id="RGE70323.1"/>
    </source>
</evidence>
<sequence length="59" mass="6643">MRLVIMCGEYPLSRSNQFSKELIAAAPKSFYDYYTMPLRGYGIIAHQKAVAAQAASRWA</sequence>
<accession>A0A3E3ITG8</accession>
<dbReference type="Proteomes" id="UP000260828">
    <property type="component" value="Unassembled WGS sequence"/>
</dbReference>
<proteinExistence type="predicted"/>
<comment type="caution">
    <text evidence="1">The sequence shown here is derived from an EMBL/GenBank/DDBJ whole genome shotgun (WGS) entry which is preliminary data.</text>
</comment>